<dbReference type="PROSITE" id="PS50255">
    <property type="entry name" value="CYTOCHROME_B5_2"/>
    <property type="match status" value="1"/>
</dbReference>
<accession>A0A9P0D1V4</accession>
<feature type="transmembrane region" description="Helical" evidence="6">
    <location>
        <begin position="244"/>
        <end position="263"/>
    </location>
</feature>
<evidence type="ECO:0000259" key="8">
    <source>
        <dbReference type="PROSITE" id="PS50255"/>
    </source>
</evidence>
<keyword evidence="2 6" id="KW-0479">Metal-binding</keyword>
<evidence type="ECO:0000256" key="7">
    <source>
        <dbReference type="SAM" id="MobiDB-lite"/>
    </source>
</evidence>
<evidence type="ECO:0000256" key="4">
    <source>
        <dbReference type="ARBA" id="ARBA00055674"/>
    </source>
</evidence>
<dbReference type="GO" id="GO:0020037">
    <property type="term" value="F:heme binding"/>
    <property type="evidence" value="ECO:0007669"/>
    <property type="project" value="UniProtKB-UniRule"/>
</dbReference>
<dbReference type="SMART" id="SM01117">
    <property type="entry name" value="Cyt-b5"/>
    <property type="match status" value="1"/>
</dbReference>
<dbReference type="Pfam" id="PF00173">
    <property type="entry name" value="Cyt-b5"/>
    <property type="match status" value="1"/>
</dbReference>
<proteinExistence type="inferred from homology"/>
<dbReference type="Pfam" id="PF00487">
    <property type="entry name" value="FA_desaturase"/>
    <property type="match status" value="1"/>
</dbReference>
<dbReference type="InterPro" id="IPR036400">
    <property type="entry name" value="Cyt_B5-like_heme/steroid_sf"/>
</dbReference>
<keyword evidence="10" id="KW-1185">Reference proteome</keyword>
<dbReference type="InterPro" id="IPR053100">
    <property type="entry name" value="Cytochrome_b5-related"/>
</dbReference>
<dbReference type="InterPro" id="IPR018506">
    <property type="entry name" value="Cyt_B5_heme-BS"/>
</dbReference>
<evidence type="ECO:0000256" key="5">
    <source>
        <dbReference type="ARBA" id="ARBA00073492"/>
    </source>
</evidence>
<name>A0A9P0D1V4_9CUCU</name>
<organism evidence="9 10">
    <name type="scientific">Psylliodes chrysocephalus</name>
    <dbReference type="NCBI Taxonomy" id="3402493"/>
    <lineage>
        <taxon>Eukaryota</taxon>
        <taxon>Metazoa</taxon>
        <taxon>Ecdysozoa</taxon>
        <taxon>Arthropoda</taxon>
        <taxon>Hexapoda</taxon>
        <taxon>Insecta</taxon>
        <taxon>Pterygota</taxon>
        <taxon>Neoptera</taxon>
        <taxon>Endopterygota</taxon>
        <taxon>Coleoptera</taxon>
        <taxon>Polyphaga</taxon>
        <taxon>Cucujiformia</taxon>
        <taxon>Chrysomeloidea</taxon>
        <taxon>Chrysomelidae</taxon>
        <taxon>Galerucinae</taxon>
        <taxon>Alticini</taxon>
        <taxon>Psylliodes</taxon>
    </lineage>
</organism>
<dbReference type="AlphaFoldDB" id="A0A9P0D1V4"/>
<feature type="region of interest" description="Disordered" evidence="7">
    <location>
        <begin position="423"/>
        <end position="443"/>
    </location>
</feature>
<dbReference type="EMBL" id="OV651816">
    <property type="protein sequence ID" value="CAH1109795.1"/>
    <property type="molecule type" value="Genomic_DNA"/>
</dbReference>
<dbReference type="Gene3D" id="3.10.120.10">
    <property type="entry name" value="Cytochrome b5-like heme/steroid binding domain"/>
    <property type="match status" value="1"/>
</dbReference>
<keyword evidence="1 6" id="KW-0349">Heme</keyword>
<evidence type="ECO:0000256" key="6">
    <source>
        <dbReference type="RuleBase" id="RU362121"/>
    </source>
</evidence>
<dbReference type="InterPro" id="IPR005804">
    <property type="entry name" value="FA_desaturase_dom"/>
</dbReference>
<dbReference type="OrthoDB" id="260519at2759"/>
<evidence type="ECO:0000313" key="10">
    <source>
        <dbReference type="Proteomes" id="UP001153636"/>
    </source>
</evidence>
<protein>
    <recommendedName>
        <fullName evidence="5">Cytochrome b5-related protein</fullName>
    </recommendedName>
</protein>
<evidence type="ECO:0000256" key="3">
    <source>
        <dbReference type="ARBA" id="ARBA00023004"/>
    </source>
</evidence>
<feature type="transmembrane region" description="Helical" evidence="6">
    <location>
        <begin position="162"/>
        <end position="183"/>
    </location>
</feature>
<evidence type="ECO:0000256" key="2">
    <source>
        <dbReference type="ARBA" id="ARBA00022723"/>
    </source>
</evidence>
<dbReference type="SUPFAM" id="SSF55856">
    <property type="entry name" value="Cytochrome b5-like heme/steroid binding domain"/>
    <property type="match status" value="1"/>
</dbReference>
<dbReference type="GO" id="GO:0046872">
    <property type="term" value="F:metal ion binding"/>
    <property type="evidence" value="ECO:0007669"/>
    <property type="project" value="UniProtKB-UniRule"/>
</dbReference>
<dbReference type="InterPro" id="IPR001199">
    <property type="entry name" value="Cyt_B5-like_heme/steroid-bd"/>
</dbReference>
<comment type="function">
    <text evidence="4">May play a role in muscle cell metabolism.</text>
</comment>
<gene>
    <name evidence="9" type="ORF">PSYICH_LOCUS10036</name>
</gene>
<keyword evidence="6" id="KW-0472">Membrane</keyword>
<evidence type="ECO:0000313" key="9">
    <source>
        <dbReference type="EMBL" id="CAH1109795.1"/>
    </source>
</evidence>
<dbReference type="Proteomes" id="UP001153636">
    <property type="component" value="Chromosome 4"/>
</dbReference>
<dbReference type="FunFam" id="3.10.120.10:FF:000020">
    <property type="entry name" value="Cytochrome b5-related protein"/>
    <property type="match status" value="1"/>
</dbReference>
<sequence>MPSRSNYVPVSSLGIIAPPTRGSSLTTDLWLEEKQNIDGAEGLWRIHDELYDLTEFVERHPGGSEWLELTKGIDITEAFEVHHLSVLPEEMLKKFFVRKATTKRNSPFTFEENGFYKTLKKEIRPTLKHLPKQSVNNTNFFCDSMVFILFFLSTLATYYWNFWLAAVAGLILGMLTIATHNYLHMKNNYRMYYFQFSMLQVREWRISHALSHHLLTNTIADLEISMMEPLLFYLPGAKTLKQKIISVIGSPILWMLFFHLPLLRRLTTAHKCNYKNLKLTDLTGLSLPAFMYFFGGQSLGSVLLMWNFILVIGAFYMGFIGQNGAHHHPDIFHDGDNPRAKENYDWGLSQLDSIMDHKEVCGNHFLVLIHFGDHCLHHLFPTLDHGTLEHLYPIFEEVLKKFDANLRFVTQWDTICGNFRQMTRNEANPNPPDLHKYKIKKKH</sequence>
<keyword evidence="6" id="KW-0812">Transmembrane</keyword>
<feature type="domain" description="Cytochrome b5 heme-binding" evidence="8">
    <location>
        <begin position="33"/>
        <end position="101"/>
    </location>
</feature>
<dbReference type="PANTHER" id="PTHR16740">
    <property type="entry name" value="CYTOCHROME B5-RELATED PROTEIN-RELATED"/>
    <property type="match status" value="1"/>
</dbReference>
<keyword evidence="6" id="KW-1133">Transmembrane helix</keyword>
<comment type="caution">
    <text evidence="6">Lacks conserved residue(s) required for the propagation of feature annotation.</text>
</comment>
<evidence type="ECO:0000256" key="1">
    <source>
        <dbReference type="ARBA" id="ARBA00022617"/>
    </source>
</evidence>
<keyword evidence="3 6" id="KW-0408">Iron</keyword>
<dbReference type="GO" id="GO:0006629">
    <property type="term" value="P:lipid metabolic process"/>
    <property type="evidence" value="ECO:0007669"/>
    <property type="project" value="InterPro"/>
</dbReference>
<feature type="transmembrane region" description="Helical" evidence="6">
    <location>
        <begin position="289"/>
        <end position="316"/>
    </location>
</feature>
<comment type="similarity">
    <text evidence="6">Belongs to the cytochrome b5 family.</text>
</comment>
<dbReference type="PANTHER" id="PTHR16740:SF1">
    <property type="entry name" value="CYTOCHROME B5-RELATED PROTEIN-RELATED"/>
    <property type="match status" value="1"/>
</dbReference>
<reference evidence="9" key="1">
    <citation type="submission" date="2022-01" db="EMBL/GenBank/DDBJ databases">
        <authorList>
            <person name="King R."/>
        </authorList>
    </citation>
    <scope>NUCLEOTIDE SEQUENCE</scope>
</reference>
<feature type="transmembrane region" description="Helical" evidence="6">
    <location>
        <begin position="138"/>
        <end position="156"/>
    </location>
</feature>
<dbReference type="PROSITE" id="PS00191">
    <property type="entry name" value="CYTOCHROME_B5_1"/>
    <property type="match status" value="1"/>
</dbReference>